<feature type="transmembrane region" description="Helical" evidence="2">
    <location>
        <begin position="63"/>
        <end position="82"/>
    </location>
</feature>
<evidence type="ECO:0000313" key="4">
    <source>
        <dbReference type="Proteomes" id="UP001209570"/>
    </source>
</evidence>
<dbReference type="Proteomes" id="UP001209570">
    <property type="component" value="Unassembled WGS sequence"/>
</dbReference>
<feature type="compositionally biased region" description="Basic and acidic residues" evidence="1">
    <location>
        <begin position="652"/>
        <end position="668"/>
    </location>
</feature>
<dbReference type="AlphaFoldDB" id="A0AAD5Q5U1"/>
<feature type="transmembrane region" description="Helical" evidence="2">
    <location>
        <begin position="119"/>
        <end position="137"/>
    </location>
</feature>
<reference evidence="3" key="1">
    <citation type="submission" date="2021-12" db="EMBL/GenBank/DDBJ databases">
        <title>Prjna785345.</title>
        <authorList>
            <person name="Rujirawat T."/>
            <person name="Krajaejun T."/>
        </authorList>
    </citation>
    <scope>NUCLEOTIDE SEQUENCE</scope>
    <source>
        <strain evidence="3">Pi057C3</strain>
    </source>
</reference>
<evidence type="ECO:0000313" key="3">
    <source>
        <dbReference type="EMBL" id="KAJ0395439.1"/>
    </source>
</evidence>
<evidence type="ECO:0008006" key="5">
    <source>
        <dbReference type="Google" id="ProtNLM"/>
    </source>
</evidence>
<organism evidence="3 4">
    <name type="scientific">Pythium insidiosum</name>
    <name type="common">Pythiosis disease agent</name>
    <dbReference type="NCBI Taxonomy" id="114742"/>
    <lineage>
        <taxon>Eukaryota</taxon>
        <taxon>Sar</taxon>
        <taxon>Stramenopiles</taxon>
        <taxon>Oomycota</taxon>
        <taxon>Peronosporomycetes</taxon>
        <taxon>Pythiales</taxon>
        <taxon>Pythiaceae</taxon>
        <taxon>Pythium</taxon>
    </lineage>
</organism>
<feature type="transmembrane region" description="Helical" evidence="2">
    <location>
        <begin position="88"/>
        <end position="107"/>
    </location>
</feature>
<feature type="transmembrane region" description="Helical" evidence="2">
    <location>
        <begin position="322"/>
        <end position="343"/>
    </location>
</feature>
<name>A0AAD5Q5U1_PYTIN</name>
<sequence length="770" mass="84340">MPSVQPSVRSRSSQDAAWLYAVRPTQLPPTLDLSVTLKRRMLGARGEQLFDAVMMWQPRLLQIGYALSAVCYAVIPFVPAAVGRPLAIVATVIGLPGAVLAVSVLRYEVIKVLVRTVDILFFWTLGNVATVLLMFMFRDARATVVFQGLVAWQSCTFSDANVQGVRRFQMASCVVVLTVLAAGCSVHLDTIPELTDFTVVAYGDHKLRARDIVSNGLITVATVTARNVYRSRNVLLKLSSGSLIECASYRCLLALSQRNESAAGPSAVTVVPTGHVAARPSAPHIKTMRYFPQLRSIDARRTLVPGMLHLLLTRVPPSARRAWAVFGYSAAALTAATACFDYIRFKAYCRQCDSDSIADSLREIALFSTALYTLGTALLYQRHLLRATCTAFDFVFLTAQLSRHFPLCVFTALLVTGVIAADLVVFDRISFTLFDRVLWSGQVFSGSVEFRVLPTFYSSLGTVLVWGLRVWWRLWSLPPDGLIMVDGPMVYENYLRAHKQPKGKRSRLGLLLPAMKGMTSRRALRPRKCQDCLVMRGCMVGQLGVCESVRLAGYDPALDYRNAINQGLSGPEFRNPAANETQLYQFPALNVTYCAETDAVCQRCRADVFPESPPDSRFCVGEYGCVCIAACESAGWADIATGGECEPAPLNGEKKEKKPRGDGKDKEQSGFGWQEDDSCRQVEAPDSLPRFAGGGEVVGDSPSQNYVRLAPDASFETDVPLCAIPVVLVSSGKGAPESNVLEAIELRMVAPSAPGFEDAMDERQRRRSAD</sequence>
<proteinExistence type="predicted"/>
<keyword evidence="2" id="KW-1133">Transmembrane helix</keyword>
<evidence type="ECO:0000256" key="2">
    <source>
        <dbReference type="SAM" id="Phobius"/>
    </source>
</evidence>
<keyword evidence="2" id="KW-0472">Membrane</keyword>
<gene>
    <name evidence="3" type="ORF">P43SY_007764</name>
</gene>
<feature type="transmembrane region" description="Helical" evidence="2">
    <location>
        <begin position="404"/>
        <end position="426"/>
    </location>
</feature>
<comment type="caution">
    <text evidence="3">The sequence shown here is derived from an EMBL/GenBank/DDBJ whole genome shotgun (WGS) entry which is preliminary data.</text>
</comment>
<protein>
    <recommendedName>
        <fullName evidence="5">Transmembrane protein</fullName>
    </recommendedName>
</protein>
<dbReference type="EMBL" id="JAKCXM010000345">
    <property type="protein sequence ID" value="KAJ0395439.1"/>
    <property type="molecule type" value="Genomic_DNA"/>
</dbReference>
<keyword evidence="2" id="KW-0812">Transmembrane</keyword>
<evidence type="ECO:0000256" key="1">
    <source>
        <dbReference type="SAM" id="MobiDB-lite"/>
    </source>
</evidence>
<feature type="region of interest" description="Disordered" evidence="1">
    <location>
        <begin position="645"/>
        <end position="679"/>
    </location>
</feature>
<keyword evidence="4" id="KW-1185">Reference proteome</keyword>
<accession>A0AAD5Q5U1</accession>